<accession>A0A1R3K194</accession>
<evidence type="ECO:0000256" key="1">
    <source>
        <dbReference type="SAM" id="MobiDB-lite"/>
    </source>
</evidence>
<evidence type="ECO:0000313" key="3">
    <source>
        <dbReference type="Proteomes" id="UP000187203"/>
    </source>
</evidence>
<dbReference type="AlphaFoldDB" id="A0A1R3K194"/>
<reference evidence="3" key="1">
    <citation type="submission" date="2013-09" db="EMBL/GenBank/DDBJ databases">
        <title>Corchorus olitorius genome sequencing.</title>
        <authorList>
            <person name="Alam M."/>
            <person name="Haque M.S."/>
            <person name="Islam M.S."/>
            <person name="Emdad E.M."/>
            <person name="Islam M.M."/>
            <person name="Ahmed B."/>
            <person name="Halim A."/>
            <person name="Hossen Q.M.M."/>
            <person name="Hossain M.Z."/>
            <person name="Ahmed R."/>
            <person name="Khan M.M."/>
            <person name="Islam R."/>
            <person name="Rashid M.M."/>
            <person name="Khan S.A."/>
            <person name="Rahman M.S."/>
            <person name="Alam M."/>
            <person name="Yahiya A.S."/>
            <person name="Khan M.S."/>
            <person name="Azam M.S."/>
            <person name="Haque T."/>
            <person name="Lashkar M.Z.H."/>
            <person name="Akhand A.I."/>
            <person name="Morshed G."/>
            <person name="Roy S."/>
            <person name="Uddin K.S."/>
            <person name="Rabeya T."/>
            <person name="Hossain A.S."/>
            <person name="Chowdhury A."/>
            <person name="Snigdha A.R."/>
            <person name="Mortoza M.S."/>
            <person name="Matin S.A."/>
            <person name="Hoque S.M.E."/>
            <person name="Islam M.K."/>
            <person name="Roy D.K."/>
            <person name="Haider R."/>
            <person name="Moosa M.M."/>
            <person name="Elias S.M."/>
            <person name="Hasan A.M."/>
            <person name="Jahan S."/>
            <person name="Shafiuddin M."/>
            <person name="Mahmood N."/>
            <person name="Shommy N.S."/>
        </authorList>
    </citation>
    <scope>NUCLEOTIDE SEQUENCE [LARGE SCALE GENOMIC DNA]</scope>
    <source>
        <strain evidence="3">cv. O-4</strain>
    </source>
</reference>
<gene>
    <name evidence="2" type="ORF">COLO4_12307</name>
</gene>
<evidence type="ECO:0000313" key="2">
    <source>
        <dbReference type="EMBL" id="OMP00859.1"/>
    </source>
</evidence>
<keyword evidence="3" id="KW-1185">Reference proteome</keyword>
<dbReference type="EMBL" id="AWUE01014900">
    <property type="protein sequence ID" value="OMP00859.1"/>
    <property type="molecule type" value="Genomic_DNA"/>
</dbReference>
<comment type="caution">
    <text evidence="2">The sequence shown here is derived from an EMBL/GenBank/DDBJ whole genome shotgun (WGS) entry which is preliminary data.</text>
</comment>
<organism evidence="2 3">
    <name type="scientific">Corchorus olitorius</name>
    <dbReference type="NCBI Taxonomy" id="93759"/>
    <lineage>
        <taxon>Eukaryota</taxon>
        <taxon>Viridiplantae</taxon>
        <taxon>Streptophyta</taxon>
        <taxon>Embryophyta</taxon>
        <taxon>Tracheophyta</taxon>
        <taxon>Spermatophyta</taxon>
        <taxon>Magnoliopsida</taxon>
        <taxon>eudicotyledons</taxon>
        <taxon>Gunneridae</taxon>
        <taxon>Pentapetalae</taxon>
        <taxon>rosids</taxon>
        <taxon>malvids</taxon>
        <taxon>Malvales</taxon>
        <taxon>Malvaceae</taxon>
        <taxon>Grewioideae</taxon>
        <taxon>Apeibeae</taxon>
        <taxon>Corchorus</taxon>
    </lineage>
</organism>
<dbReference type="Proteomes" id="UP000187203">
    <property type="component" value="Unassembled WGS sequence"/>
</dbReference>
<sequence>MAVKLHQDTSLHLLNTAPRSTSCESSWVLLDLALQMAKPQAFRSENLTVEWCRISGKRRNNGTGKGKKNEEKPRKKASIQGISKTGYCCLYMPVLDSI</sequence>
<name>A0A1R3K194_9ROSI</name>
<protein>
    <submittedName>
        <fullName evidence="2">Uncharacterized protein</fullName>
    </submittedName>
</protein>
<proteinExistence type="predicted"/>
<feature type="region of interest" description="Disordered" evidence="1">
    <location>
        <begin position="57"/>
        <end position="78"/>
    </location>
</feature>